<feature type="chain" id="PRO_5016787827" description="DUF4398 domain-containing protein" evidence="1">
    <location>
        <begin position="23"/>
        <end position="95"/>
    </location>
</feature>
<comment type="caution">
    <text evidence="2">The sequence shown here is derived from an EMBL/GenBank/DDBJ whole genome shotgun (WGS) entry which is preliminary data.</text>
</comment>
<sequence>MTRSVSIAAISSVLLLALAGCASEPTFGERLASDAERRQSLADEALAAERDIARGETIIREARADRDASEARLREGRGLVEGGRDTLRRIEAETR</sequence>
<dbReference type="OrthoDB" id="9999756at2"/>
<keyword evidence="1" id="KW-0732">Signal</keyword>
<keyword evidence="3" id="KW-1185">Reference proteome</keyword>
<evidence type="ECO:0000313" key="3">
    <source>
        <dbReference type="Proteomes" id="UP000264310"/>
    </source>
</evidence>
<dbReference type="PROSITE" id="PS51257">
    <property type="entry name" value="PROKAR_LIPOPROTEIN"/>
    <property type="match status" value="1"/>
</dbReference>
<dbReference type="EMBL" id="QURL01000002">
    <property type="protein sequence ID" value="RFC65157.1"/>
    <property type="molecule type" value="Genomic_DNA"/>
</dbReference>
<reference evidence="2 3" key="1">
    <citation type="submission" date="2018-08" db="EMBL/GenBank/DDBJ databases">
        <title>Fulvimarina sp. 85, whole genome shotgun sequence.</title>
        <authorList>
            <person name="Tuo L."/>
        </authorList>
    </citation>
    <scope>NUCLEOTIDE SEQUENCE [LARGE SCALE GENOMIC DNA]</scope>
    <source>
        <strain evidence="2 3">85</strain>
    </source>
</reference>
<evidence type="ECO:0008006" key="4">
    <source>
        <dbReference type="Google" id="ProtNLM"/>
    </source>
</evidence>
<evidence type="ECO:0000313" key="2">
    <source>
        <dbReference type="EMBL" id="RFC65157.1"/>
    </source>
</evidence>
<proteinExistence type="predicted"/>
<feature type="signal peptide" evidence="1">
    <location>
        <begin position="1"/>
        <end position="22"/>
    </location>
</feature>
<accession>A0A371X7H8</accession>
<organism evidence="2 3">
    <name type="scientific">Fulvimarina endophytica</name>
    <dbReference type="NCBI Taxonomy" id="2293836"/>
    <lineage>
        <taxon>Bacteria</taxon>
        <taxon>Pseudomonadati</taxon>
        <taxon>Pseudomonadota</taxon>
        <taxon>Alphaproteobacteria</taxon>
        <taxon>Hyphomicrobiales</taxon>
        <taxon>Aurantimonadaceae</taxon>
        <taxon>Fulvimarina</taxon>
    </lineage>
</organism>
<evidence type="ECO:0000256" key="1">
    <source>
        <dbReference type="SAM" id="SignalP"/>
    </source>
</evidence>
<dbReference type="AlphaFoldDB" id="A0A371X7H8"/>
<dbReference type="RefSeq" id="WP_116682053.1">
    <property type="nucleotide sequence ID" value="NZ_QURL01000002.1"/>
</dbReference>
<gene>
    <name evidence="2" type="ORF">DYI37_04720</name>
</gene>
<name>A0A371X7H8_9HYPH</name>
<dbReference type="Proteomes" id="UP000264310">
    <property type="component" value="Unassembled WGS sequence"/>
</dbReference>
<protein>
    <recommendedName>
        <fullName evidence="4">DUF4398 domain-containing protein</fullName>
    </recommendedName>
</protein>